<dbReference type="PANTHER" id="PTHR47510">
    <property type="entry name" value="REVERSE TRANSCRIPTASE DOMAIN-CONTAINING PROTEIN"/>
    <property type="match status" value="1"/>
</dbReference>
<evidence type="ECO:0000256" key="2">
    <source>
        <dbReference type="SAM" id="Phobius"/>
    </source>
</evidence>
<proteinExistence type="predicted"/>
<dbReference type="CDD" id="cd01650">
    <property type="entry name" value="RT_nLTR_like"/>
    <property type="match status" value="1"/>
</dbReference>
<evidence type="ECO:0000313" key="5">
    <source>
        <dbReference type="Proteomes" id="UP000694427"/>
    </source>
</evidence>
<dbReference type="GO" id="GO:0016706">
    <property type="term" value="F:2-oxoglutarate-dependent dioxygenase activity"/>
    <property type="evidence" value="ECO:0007669"/>
    <property type="project" value="InterPro"/>
</dbReference>
<feature type="domain" description="Reverse transcriptase" evidence="3">
    <location>
        <begin position="600"/>
        <end position="866"/>
    </location>
</feature>
<sequence length="1052" mass="119142">MKGQRPTSPWNQDGTKMAARPHAAASLCPDRTVFSCFLSCESQCFCTSSSRLSVFKCAYSREFLLDVGRAAFLELNSAHAEQLRALGLLRRPTSSPTPTTASRPQRRRHKRRERKQKRGKRGGIRARLTANPHKPSIPTIVLANVRSLDNKLDYIRLLRSTQRTVRDCCVFVFTETWLSDSVPDCAIQLDQLTCYRADRARVAGGKTRGGGLCVYINDAWCRDAVVICKHCSPLVEFMIIKCRPFYLPREYTAILLVSVYIPPNNSNSNRNDALNELYQHISEQQTAHPDAFLIIAGDFNHADLKSVFPKIHQHINFPTRGKNILDFVYTTQRGAYKALPLPHLGASDHITVMLMPAYRPLVKVAKPVQKQIQVWPEGSSEALQDCFDTTDWNMFKQAATYNNSTDLQEYSETVTAYITKCIEDVTVTKTITVRANQKPWMTGEVYRLLETRNAAFRAGDEGGLRTARANLSRGIREAKRQYSRRIAHQFSDSRDTRSLWQGIQTITDYKPPQRTCDSNISLLNELNTFFARFEAQNSSTAQKTPPPPSDQVMMLTPDSVRRSFSRINARKAPGPDNIPGRVLRDCAAELTDVFTDIFNISLSQAVVPTCFKATTIIPVPKKPSPSCFNDYRPVALTPILMKCFERLVMHHIKSALPPSLDPFQFAYRSNRSTDDAISTTLHSALTHLEEKDSYVRMLFIDFSSAFNTIIPQQLIHKLVELGLNTSLCNWLLDFLTGRPQAVRVGSNTSSTITLNTGAPQGCVLSPLLFTLLTHDCTPSHNSNLFIKFADDTTVVGLISNRDETNYRSEVSRLAGWCSDNNLSLNVEKTKEIVVDFRRAHTQHVPLTINGATVERVSSTKFLGVHITEDLSWTDNTAALAKKSQQRLYFLRKLRRARAPPPIMYTFYRGTIESILTSCITVWYGACNASCRKTLQRIVRAAEKIIGVSLPSLQDIYGTRLTRKALCIAGDPTHPSHSFFSLLPSGRRLRSLQARISRLKDSFIHQAVRKLNSLPNFNHIFILFFFYYVFFYIPLLYSFILYFIFDLDFRLYC</sequence>
<protein>
    <recommendedName>
        <fullName evidence="3">Reverse transcriptase domain-containing protein</fullName>
    </recommendedName>
</protein>
<feature type="region of interest" description="Disordered" evidence="1">
    <location>
        <begin position="87"/>
        <end position="132"/>
    </location>
</feature>
<name>A0A8C1LQF5_CYPCA</name>
<dbReference type="InterPro" id="IPR043502">
    <property type="entry name" value="DNA/RNA_pol_sf"/>
</dbReference>
<dbReference type="Proteomes" id="UP000694427">
    <property type="component" value="Unplaced"/>
</dbReference>
<dbReference type="InterPro" id="IPR036691">
    <property type="entry name" value="Endo/exonu/phosph_ase_sf"/>
</dbReference>
<evidence type="ECO:0000259" key="3">
    <source>
        <dbReference type="PROSITE" id="PS50878"/>
    </source>
</evidence>
<keyword evidence="2" id="KW-1133">Transmembrane helix</keyword>
<dbReference type="Pfam" id="PF00078">
    <property type="entry name" value="RVT_1"/>
    <property type="match status" value="1"/>
</dbReference>
<accession>A0A8C1LQF5</accession>
<dbReference type="InterPro" id="IPR000477">
    <property type="entry name" value="RT_dom"/>
</dbReference>
<evidence type="ECO:0000313" key="4">
    <source>
        <dbReference type="Ensembl" id="ENSCCRP00010065735.1"/>
    </source>
</evidence>
<dbReference type="SUPFAM" id="SSF56219">
    <property type="entry name" value="DNase I-like"/>
    <property type="match status" value="1"/>
</dbReference>
<reference evidence="4" key="1">
    <citation type="submission" date="2025-08" db="UniProtKB">
        <authorList>
            <consortium name="Ensembl"/>
        </authorList>
    </citation>
    <scope>IDENTIFICATION</scope>
</reference>
<dbReference type="PROSITE" id="PS50878">
    <property type="entry name" value="RT_POL"/>
    <property type="match status" value="1"/>
</dbReference>
<dbReference type="Ensembl" id="ENSCCRT00010072398.1">
    <property type="protein sequence ID" value="ENSCCRP00010065735.1"/>
    <property type="gene ID" value="ENSCCRG00010028211.1"/>
</dbReference>
<dbReference type="SUPFAM" id="SSF56672">
    <property type="entry name" value="DNA/RNA polymerases"/>
    <property type="match status" value="1"/>
</dbReference>
<keyword evidence="5" id="KW-1185">Reference proteome</keyword>
<dbReference type="GO" id="GO:0008168">
    <property type="term" value="F:methyltransferase activity"/>
    <property type="evidence" value="ECO:0007669"/>
    <property type="project" value="InterPro"/>
</dbReference>
<dbReference type="Gene3D" id="3.60.10.10">
    <property type="entry name" value="Endonuclease/exonuclease/phosphatase"/>
    <property type="match status" value="1"/>
</dbReference>
<feature type="compositionally biased region" description="Low complexity" evidence="1">
    <location>
        <begin position="90"/>
        <end position="103"/>
    </location>
</feature>
<reference evidence="4" key="2">
    <citation type="submission" date="2025-09" db="UniProtKB">
        <authorList>
            <consortium name="Ensembl"/>
        </authorList>
    </citation>
    <scope>IDENTIFICATION</scope>
</reference>
<dbReference type="Pfam" id="PF09004">
    <property type="entry name" value="ALKBH8_N"/>
    <property type="match status" value="1"/>
</dbReference>
<keyword evidence="2" id="KW-0812">Transmembrane</keyword>
<feature type="transmembrane region" description="Helical" evidence="2">
    <location>
        <begin position="1019"/>
        <end position="1044"/>
    </location>
</feature>
<evidence type="ECO:0000256" key="1">
    <source>
        <dbReference type="SAM" id="MobiDB-lite"/>
    </source>
</evidence>
<feature type="compositionally biased region" description="Basic residues" evidence="1">
    <location>
        <begin position="104"/>
        <end position="124"/>
    </location>
</feature>
<dbReference type="AlphaFoldDB" id="A0A8C1LQF5"/>
<keyword evidence="2" id="KW-0472">Membrane</keyword>
<organism evidence="4 5">
    <name type="scientific">Cyprinus carpio</name>
    <name type="common">Common carp</name>
    <dbReference type="NCBI Taxonomy" id="7962"/>
    <lineage>
        <taxon>Eukaryota</taxon>
        <taxon>Metazoa</taxon>
        <taxon>Chordata</taxon>
        <taxon>Craniata</taxon>
        <taxon>Vertebrata</taxon>
        <taxon>Euteleostomi</taxon>
        <taxon>Actinopterygii</taxon>
        <taxon>Neopterygii</taxon>
        <taxon>Teleostei</taxon>
        <taxon>Ostariophysi</taxon>
        <taxon>Cypriniformes</taxon>
        <taxon>Cyprinidae</taxon>
        <taxon>Cyprininae</taxon>
        <taxon>Cyprinus</taxon>
    </lineage>
</organism>
<dbReference type="InterPro" id="IPR015095">
    <property type="entry name" value="AlkB_hom8_N"/>
</dbReference>
<dbReference type="PANTHER" id="PTHR47510:SF3">
    <property type="entry name" value="ENDO_EXONUCLEASE_PHOSPHATASE DOMAIN-CONTAINING PROTEIN"/>
    <property type="match status" value="1"/>
</dbReference>